<name>A0ABD2JEI9_HETSC</name>
<comment type="caution">
    <text evidence="2">The sequence shown here is derived from an EMBL/GenBank/DDBJ whole genome shotgun (WGS) entry which is preliminary data.</text>
</comment>
<organism evidence="2 3">
    <name type="scientific">Heterodera schachtii</name>
    <name type="common">Sugarbeet cyst nematode worm</name>
    <name type="synonym">Tylenchus schachtii</name>
    <dbReference type="NCBI Taxonomy" id="97005"/>
    <lineage>
        <taxon>Eukaryota</taxon>
        <taxon>Metazoa</taxon>
        <taxon>Ecdysozoa</taxon>
        <taxon>Nematoda</taxon>
        <taxon>Chromadorea</taxon>
        <taxon>Rhabditida</taxon>
        <taxon>Tylenchina</taxon>
        <taxon>Tylenchomorpha</taxon>
        <taxon>Tylenchoidea</taxon>
        <taxon>Heteroderidae</taxon>
        <taxon>Heteroderinae</taxon>
        <taxon>Heterodera</taxon>
    </lineage>
</organism>
<evidence type="ECO:0000313" key="3">
    <source>
        <dbReference type="Proteomes" id="UP001620645"/>
    </source>
</evidence>
<accession>A0ABD2JEI9</accession>
<dbReference type="Proteomes" id="UP001620645">
    <property type="component" value="Unassembled WGS sequence"/>
</dbReference>
<proteinExistence type="predicted"/>
<evidence type="ECO:0000256" key="1">
    <source>
        <dbReference type="SAM" id="Coils"/>
    </source>
</evidence>
<protein>
    <submittedName>
        <fullName evidence="2">Uncharacterized protein</fullName>
    </submittedName>
</protein>
<feature type="coiled-coil region" evidence="1">
    <location>
        <begin position="178"/>
        <end position="231"/>
    </location>
</feature>
<keyword evidence="1" id="KW-0175">Coiled coil</keyword>
<dbReference type="EMBL" id="JBICCN010000148">
    <property type="protein sequence ID" value="KAL3089043.1"/>
    <property type="molecule type" value="Genomic_DNA"/>
</dbReference>
<gene>
    <name evidence="2" type="ORF">niasHS_009545</name>
</gene>
<sequence>MDYCEQLRQSVDNFGRVANEEYLATLIAKKRTIILGLSTEFHTFLVDVEHEKLANNGWTTEKFALLIEKMDKFLDKNGIYCANAEFEHAKNEHNRLVRGKKAMENHHKDGQIIDENVKCQEIAVRIKLSIMEGEMDAKIHAYSTQPIDGDGFMAFARDFLNESKELLKIIENLSNPIKENVRKNLKNLANVAQQKSKELRQSIAQQLEQLVANATNELANLQDQIGKFGDNTASEYLRIFRATVRRQKFIQICANLMAQIQIVGIIPRVKINELVKQKQQLAMDDLRAIKEQTMEILKAFDFSFDTVGQFRRSLSIREHLQRPH</sequence>
<keyword evidence="3" id="KW-1185">Reference proteome</keyword>
<reference evidence="2 3" key="1">
    <citation type="submission" date="2024-10" db="EMBL/GenBank/DDBJ databases">
        <authorList>
            <person name="Kim D."/>
        </authorList>
    </citation>
    <scope>NUCLEOTIDE SEQUENCE [LARGE SCALE GENOMIC DNA]</scope>
    <source>
        <strain evidence="2">Taebaek</strain>
    </source>
</reference>
<evidence type="ECO:0000313" key="2">
    <source>
        <dbReference type="EMBL" id="KAL3089043.1"/>
    </source>
</evidence>
<dbReference type="AlphaFoldDB" id="A0ABD2JEI9"/>